<dbReference type="PANTHER" id="PTHR28160">
    <property type="entry name" value="54S RIBOSOMAL PROTEIN L15, MITOCHONDRIAL"/>
    <property type="match status" value="1"/>
</dbReference>
<feature type="compositionally biased region" description="Polar residues" evidence="1">
    <location>
        <begin position="308"/>
        <end position="320"/>
    </location>
</feature>
<sequence length="320" mass="35319">MSLTLLGVSVNIGHARRLSQVALKQSSSSSTYKRPAPAPWEERQREEDQNSSVPLGTRKPRSAFGKDKQRAWIDPHLTSTDYAAMREPNPEFAEHLNGLFPELQFPQEFARRILTHASHPAAIYGHNAAFSFLGRRVLSTYLYLLLSSSPNLKPTDNIEEIVSSALNTYVLGEHVGSYWGLGRKIRWTPAVTAETARNIQGANLLKSVGLYKIQGDTVAAVVGGIYEQFGGSVAHRLFHTRILPRLVSAAPGKQNLPTAFHQDVRVVCNRMGGTKGPLLKKEDGHELESPLKKPAAPQRKEKVETQRAESSPEQSVESIA</sequence>
<dbReference type="EMBL" id="JAACJM010000014">
    <property type="protein sequence ID" value="KAF5368972.1"/>
    <property type="molecule type" value="Genomic_DNA"/>
</dbReference>
<evidence type="ECO:0000313" key="3">
    <source>
        <dbReference type="EMBL" id="KAF5368972.1"/>
    </source>
</evidence>
<feature type="domain" description="RNase III" evidence="2">
    <location>
        <begin position="108"/>
        <end position="245"/>
    </location>
</feature>
<comment type="caution">
    <text evidence="3">The sequence shown here is derived from an EMBL/GenBank/DDBJ whole genome shotgun (WGS) entry which is preliminary data.</text>
</comment>
<dbReference type="AlphaFoldDB" id="A0A8H5GQ61"/>
<keyword evidence="4" id="KW-1185">Reference proteome</keyword>
<evidence type="ECO:0000259" key="2">
    <source>
        <dbReference type="Pfam" id="PF14622"/>
    </source>
</evidence>
<dbReference type="SUPFAM" id="SSF69065">
    <property type="entry name" value="RNase III domain-like"/>
    <property type="match status" value="1"/>
</dbReference>
<dbReference type="PANTHER" id="PTHR28160:SF1">
    <property type="entry name" value="LARGE RIBOSOMAL SUBUNIT PROTEIN ML57"/>
    <property type="match status" value="1"/>
</dbReference>
<dbReference type="InterPro" id="IPR040030">
    <property type="entry name" value="Ribosomal_mL57"/>
</dbReference>
<evidence type="ECO:0000313" key="4">
    <source>
        <dbReference type="Proteomes" id="UP000559256"/>
    </source>
</evidence>
<dbReference type="Gene3D" id="1.10.1520.10">
    <property type="entry name" value="Ribonuclease III domain"/>
    <property type="match status" value="1"/>
</dbReference>
<dbReference type="GO" id="GO:0003735">
    <property type="term" value="F:structural constituent of ribosome"/>
    <property type="evidence" value="ECO:0007669"/>
    <property type="project" value="InterPro"/>
</dbReference>
<proteinExistence type="predicted"/>
<dbReference type="OrthoDB" id="2281895at2759"/>
<accession>A0A8H5GQ61</accession>
<reference evidence="3 4" key="1">
    <citation type="journal article" date="2020" name="ISME J.">
        <title>Uncovering the hidden diversity of litter-decomposition mechanisms in mushroom-forming fungi.</title>
        <authorList>
            <person name="Floudas D."/>
            <person name="Bentzer J."/>
            <person name="Ahren D."/>
            <person name="Johansson T."/>
            <person name="Persson P."/>
            <person name="Tunlid A."/>
        </authorList>
    </citation>
    <scope>NUCLEOTIDE SEQUENCE [LARGE SCALE GENOMIC DNA]</scope>
    <source>
        <strain evidence="3 4">CBS 291.85</strain>
    </source>
</reference>
<name>A0A8H5GQ61_9AGAR</name>
<dbReference type="InterPro" id="IPR000999">
    <property type="entry name" value="RNase_III_dom"/>
</dbReference>
<evidence type="ECO:0000256" key="1">
    <source>
        <dbReference type="SAM" id="MobiDB-lite"/>
    </source>
</evidence>
<dbReference type="Pfam" id="PF14622">
    <property type="entry name" value="Ribonucleas_3_3"/>
    <property type="match status" value="1"/>
</dbReference>
<feature type="compositionally biased region" description="Basic and acidic residues" evidence="1">
    <location>
        <begin position="279"/>
        <end position="291"/>
    </location>
</feature>
<dbReference type="Proteomes" id="UP000559256">
    <property type="component" value="Unassembled WGS sequence"/>
</dbReference>
<feature type="region of interest" description="Disordered" evidence="1">
    <location>
        <begin position="21"/>
        <end position="67"/>
    </location>
</feature>
<dbReference type="GO" id="GO:0005762">
    <property type="term" value="C:mitochondrial large ribosomal subunit"/>
    <property type="evidence" value="ECO:0007669"/>
    <property type="project" value="InterPro"/>
</dbReference>
<dbReference type="GO" id="GO:0004525">
    <property type="term" value="F:ribonuclease III activity"/>
    <property type="evidence" value="ECO:0007669"/>
    <property type="project" value="InterPro"/>
</dbReference>
<gene>
    <name evidence="3" type="ORF">D9758_003020</name>
</gene>
<dbReference type="InterPro" id="IPR036389">
    <property type="entry name" value="RNase_III_sf"/>
</dbReference>
<organism evidence="3 4">
    <name type="scientific">Tetrapyrgos nigripes</name>
    <dbReference type="NCBI Taxonomy" id="182062"/>
    <lineage>
        <taxon>Eukaryota</taxon>
        <taxon>Fungi</taxon>
        <taxon>Dikarya</taxon>
        <taxon>Basidiomycota</taxon>
        <taxon>Agaricomycotina</taxon>
        <taxon>Agaricomycetes</taxon>
        <taxon>Agaricomycetidae</taxon>
        <taxon>Agaricales</taxon>
        <taxon>Marasmiineae</taxon>
        <taxon>Marasmiaceae</taxon>
        <taxon>Tetrapyrgos</taxon>
    </lineage>
</organism>
<feature type="compositionally biased region" description="Basic and acidic residues" evidence="1">
    <location>
        <begin position="298"/>
        <end position="307"/>
    </location>
</feature>
<feature type="region of interest" description="Disordered" evidence="1">
    <location>
        <begin position="275"/>
        <end position="320"/>
    </location>
</feature>
<dbReference type="GO" id="GO:0032543">
    <property type="term" value="P:mitochondrial translation"/>
    <property type="evidence" value="ECO:0007669"/>
    <property type="project" value="InterPro"/>
</dbReference>
<protein>
    <recommendedName>
        <fullName evidence="2">RNase III domain-containing protein</fullName>
    </recommendedName>
</protein>
<dbReference type="GO" id="GO:0006396">
    <property type="term" value="P:RNA processing"/>
    <property type="evidence" value="ECO:0007669"/>
    <property type="project" value="InterPro"/>
</dbReference>